<evidence type="ECO:0000313" key="1">
    <source>
        <dbReference type="EMBL" id="KIJ90812.1"/>
    </source>
</evidence>
<protein>
    <submittedName>
        <fullName evidence="1">Uncharacterized protein</fullName>
    </submittedName>
</protein>
<gene>
    <name evidence="1" type="ORF">K443DRAFT_116063</name>
</gene>
<accession>A0A0C9X2L6</accession>
<dbReference type="EMBL" id="KN839106">
    <property type="protein sequence ID" value="KIJ90812.1"/>
    <property type="molecule type" value="Genomic_DNA"/>
</dbReference>
<proteinExistence type="predicted"/>
<dbReference type="AlphaFoldDB" id="A0A0C9X2L6"/>
<dbReference type="Proteomes" id="UP000054477">
    <property type="component" value="Unassembled WGS sequence"/>
</dbReference>
<reference evidence="1 2" key="1">
    <citation type="submission" date="2014-04" db="EMBL/GenBank/DDBJ databases">
        <authorList>
            <consortium name="DOE Joint Genome Institute"/>
            <person name="Kuo A."/>
            <person name="Kohler A."/>
            <person name="Nagy L.G."/>
            <person name="Floudas D."/>
            <person name="Copeland A."/>
            <person name="Barry K.W."/>
            <person name="Cichocki N."/>
            <person name="Veneault-Fourrey C."/>
            <person name="LaButti K."/>
            <person name="Lindquist E.A."/>
            <person name="Lipzen A."/>
            <person name="Lundell T."/>
            <person name="Morin E."/>
            <person name="Murat C."/>
            <person name="Sun H."/>
            <person name="Tunlid A."/>
            <person name="Henrissat B."/>
            <person name="Grigoriev I.V."/>
            <person name="Hibbett D.S."/>
            <person name="Martin F."/>
            <person name="Nordberg H.P."/>
            <person name="Cantor M.N."/>
            <person name="Hua S.X."/>
        </authorList>
    </citation>
    <scope>NUCLEOTIDE SEQUENCE [LARGE SCALE GENOMIC DNA]</scope>
    <source>
        <strain evidence="1 2">LaAM-08-1</strain>
    </source>
</reference>
<keyword evidence="2" id="KW-1185">Reference proteome</keyword>
<reference evidence="2" key="2">
    <citation type="submission" date="2015-01" db="EMBL/GenBank/DDBJ databases">
        <title>Evolutionary Origins and Diversification of the Mycorrhizal Mutualists.</title>
        <authorList>
            <consortium name="DOE Joint Genome Institute"/>
            <consortium name="Mycorrhizal Genomics Consortium"/>
            <person name="Kohler A."/>
            <person name="Kuo A."/>
            <person name="Nagy L.G."/>
            <person name="Floudas D."/>
            <person name="Copeland A."/>
            <person name="Barry K.W."/>
            <person name="Cichocki N."/>
            <person name="Veneault-Fourrey C."/>
            <person name="LaButti K."/>
            <person name="Lindquist E.A."/>
            <person name="Lipzen A."/>
            <person name="Lundell T."/>
            <person name="Morin E."/>
            <person name="Murat C."/>
            <person name="Riley R."/>
            <person name="Ohm R."/>
            <person name="Sun H."/>
            <person name="Tunlid A."/>
            <person name="Henrissat B."/>
            <person name="Grigoriev I.V."/>
            <person name="Hibbett D.S."/>
            <person name="Martin F."/>
        </authorList>
    </citation>
    <scope>NUCLEOTIDE SEQUENCE [LARGE SCALE GENOMIC DNA]</scope>
    <source>
        <strain evidence="2">LaAM-08-1</strain>
    </source>
</reference>
<sequence length="53" mass="6157">LPYTPISNPLLVYWSLRTPVILEYLLLSHAKAVCWDPKDVPLFACQKRESRKS</sequence>
<name>A0A0C9X2L6_9AGAR</name>
<feature type="non-terminal residue" evidence="1">
    <location>
        <position position="1"/>
    </location>
</feature>
<dbReference type="HOGENOM" id="CLU_3074252_0_0_1"/>
<organism evidence="1 2">
    <name type="scientific">Laccaria amethystina LaAM-08-1</name>
    <dbReference type="NCBI Taxonomy" id="1095629"/>
    <lineage>
        <taxon>Eukaryota</taxon>
        <taxon>Fungi</taxon>
        <taxon>Dikarya</taxon>
        <taxon>Basidiomycota</taxon>
        <taxon>Agaricomycotina</taxon>
        <taxon>Agaricomycetes</taxon>
        <taxon>Agaricomycetidae</taxon>
        <taxon>Agaricales</taxon>
        <taxon>Agaricineae</taxon>
        <taxon>Hydnangiaceae</taxon>
        <taxon>Laccaria</taxon>
    </lineage>
</organism>
<evidence type="ECO:0000313" key="2">
    <source>
        <dbReference type="Proteomes" id="UP000054477"/>
    </source>
</evidence>